<dbReference type="EMBL" id="QBMN01000055">
    <property type="protein sequence ID" value="PZO42012.1"/>
    <property type="molecule type" value="Genomic_DNA"/>
</dbReference>
<accession>A0A2W4WC20</accession>
<comment type="caution">
    <text evidence="2">The sequence shown here is derived from an EMBL/GenBank/DDBJ whole genome shotgun (WGS) entry which is preliminary data.</text>
</comment>
<organism evidence="2 3">
    <name type="scientific">Shackletoniella antarctica</name>
    <dbReference type="NCBI Taxonomy" id="268115"/>
    <lineage>
        <taxon>Bacteria</taxon>
        <taxon>Bacillati</taxon>
        <taxon>Cyanobacteriota</taxon>
        <taxon>Cyanophyceae</taxon>
        <taxon>Oculatellales</taxon>
        <taxon>Oculatellaceae</taxon>
        <taxon>Shackletoniella</taxon>
    </lineage>
</organism>
<dbReference type="AlphaFoldDB" id="A0A2W4WC20"/>
<proteinExistence type="predicted"/>
<name>A0A2W4WC20_9CYAN</name>
<evidence type="ECO:0000313" key="3">
    <source>
        <dbReference type="Proteomes" id="UP000249081"/>
    </source>
</evidence>
<dbReference type="Proteomes" id="UP000249081">
    <property type="component" value="Unassembled WGS sequence"/>
</dbReference>
<keyword evidence="1" id="KW-0732">Signal</keyword>
<evidence type="ECO:0000313" key="2">
    <source>
        <dbReference type="EMBL" id="PZO42012.1"/>
    </source>
</evidence>
<feature type="chain" id="PRO_5016159715" description="Secreted protein" evidence="1">
    <location>
        <begin position="23"/>
        <end position="141"/>
    </location>
</feature>
<evidence type="ECO:0000256" key="1">
    <source>
        <dbReference type="SAM" id="SignalP"/>
    </source>
</evidence>
<reference evidence="2 3" key="2">
    <citation type="submission" date="2018-06" db="EMBL/GenBank/DDBJ databases">
        <title>Metagenomic assembly of (sub)arctic Cyanobacteria and their associated microbiome from non-axenic cultures.</title>
        <authorList>
            <person name="Baurain D."/>
        </authorList>
    </citation>
    <scope>NUCLEOTIDE SEQUENCE [LARGE SCALE GENOMIC DNA]</scope>
    <source>
        <strain evidence="2">ULC041bin1</strain>
    </source>
</reference>
<protein>
    <recommendedName>
        <fullName evidence="4">Secreted protein</fullName>
    </recommendedName>
</protein>
<feature type="signal peptide" evidence="1">
    <location>
        <begin position="1"/>
        <end position="22"/>
    </location>
</feature>
<sequence length="141" mass="15458">MKRSLNPIFVAGLMTAGAIAWATPATARPYPDQVGVCYAFQGDTQARLEPCAISAGYGAGAHYAVLNWMDGTKTSIVMVNACANGNYDPSGYCGYTVNDRDAEVYQRDVFLRETTFDDPDNLLCYRVISTTSSFCYRFNES</sequence>
<reference evidence="3" key="1">
    <citation type="submission" date="2018-04" db="EMBL/GenBank/DDBJ databases">
        <authorList>
            <person name="Cornet L."/>
        </authorList>
    </citation>
    <scope>NUCLEOTIDE SEQUENCE [LARGE SCALE GENOMIC DNA]</scope>
</reference>
<gene>
    <name evidence="2" type="ORF">DCF17_09675</name>
</gene>
<evidence type="ECO:0008006" key="4">
    <source>
        <dbReference type="Google" id="ProtNLM"/>
    </source>
</evidence>